<evidence type="ECO:0000313" key="2">
    <source>
        <dbReference type="Proteomes" id="UP000323393"/>
    </source>
</evidence>
<dbReference type="RefSeq" id="WP_148964621.1">
    <property type="nucleotide sequence ID" value="NZ_VTEU01000001.1"/>
</dbReference>
<reference evidence="1 2" key="1">
    <citation type="submission" date="2019-08" db="EMBL/GenBank/DDBJ databases">
        <title>Bacillus genomes from the desert of Cuatro Cienegas, Coahuila.</title>
        <authorList>
            <person name="Olmedo-Alvarez G."/>
        </authorList>
    </citation>
    <scope>NUCLEOTIDE SEQUENCE [LARGE SCALE GENOMIC DNA]</scope>
    <source>
        <strain evidence="1 2">CH88_3T</strain>
    </source>
</reference>
<dbReference type="AlphaFoldDB" id="A0AA94WR19"/>
<organism evidence="1 2">
    <name type="scientific">Sutcliffiella horikoshii</name>
    <dbReference type="NCBI Taxonomy" id="79883"/>
    <lineage>
        <taxon>Bacteria</taxon>
        <taxon>Bacillati</taxon>
        <taxon>Bacillota</taxon>
        <taxon>Bacilli</taxon>
        <taxon>Bacillales</taxon>
        <taxon>Bacillaceae</taxon>
        <taxon>Sutcliffiella</taxon>
    </lineage>
</organism>
<name>A0AA94WR19_9BACI</name>
<dbReference type="Proteomes" id="UP000323393">
    <property type="component" value="Unassembled WGS sequence"/>
</dbReference>
<evidence type="ECO:0000313" key="1">
    <source>
        <dbReference type="EMBL" id="TYS60851.1"/>
    </source>
</evidence>
<dbReference type="EMBL" id="VTEU01000001">
    <property type="protein sequence ID" value="TYS60851.1"/>
    <property type="molecule type" value="Genomic_DNA"/>
</dbReference>
<protein>
    <submittedName>
        <fullName evidence="1">Uncharacterized protein</fullName>
    </submittedName>
</protein>
<sequence>MSKNKILTLGIIFLLILNIYQFQQMNSLNKKLEGDLKGELNSAFSVAKEILPNELEKTINTKQITRQEFDTIWYISNDILFGIDDSLTFTKKYDIDFKVQYQNNSNKLAGEVNSFYREFLNSKFQDGIEIVPLSDRDIEYLEVLKELSQLIGALTSTEVETLNIEETIKRISKISNQYEEELKKIRSS</sequence>
<gene>
    <name evidence="1" type="ORF">FZC74_00795</name>
</gene>
<accession>A0AA94WR19</accession>
<comment type="caution">
    <text evidence="1">The sequence shown here is derived from an EMBL/GenBank/DDBJ whole genome shotgun (WGS) entry which is preliminary data.</text>
</comment>
<proteinExistence type="predicted"/>